<evidence type="ECO:0000259" key="3">
    <source>
        <dbReference type="Pfam" id="PF11250"/>
    </source>
</evidence>
<reference evidence="4 5" key="1">
    <citation type="submission" date="2024-12" db="EMBL/GenBank/DDBJ databases">
        <title>The unique morphological basis and parallel evolutionary history of personate flowers in Penstemon.</title>
        <authorList>
            <person name="Depatie T.H."/>
            <person name="Wessinger C.A."/>
        </authorList>
    </citation>
    <scope>NUCLEOTIDE SEQUENCE [LARGE SCALE GENOMIC DNA]</scope>
    <source>
        <strain evidence="4">WTNN_2</strain>
        <tissue evidence="4">Leaf</tissue>
    </source>
</reference>
<feature type="region of interest" description="Disordered" evidence="2">
    <location>
        <begin position="47"/>
        <end position="77"/>
    </location>
</feature>
<dbReference type="Pfam" id="PF11250">
    <property type="entry name" value="FAF"/>
    <property type="match status" value="1"/>
</dbReference>
<evidence type="ECO:0000256" key="1">
    <source>
        <dbReference type="ARBA" id="ARBA00008690"/>
    </source>
</evidence>
<sequence length="77" mass="8787">MPWEMHKHHTSDGRLVITKERLNRHEYFQASRSNGRLVLNLVLLNEGEDEEEEDSVEEINGHDDENGGGMDSSGLEP</sequence>
<feature type="domain" description="FAF" evidence="3">
    <location>
        <begin position="2"/>
        <end position="41"/>
    </location>
</feature>
<dbReference type="AlphaFoldDB" id="A0ABD3TB40"/>
<comment type="similarity">
    <text evidence="1">Belongs to the fantastic four family.</text>
</comment>
<protein>
    <recommendedName>
        <fullName evidence="3">FAF domain-containing protein</fullName>
    </recommendedName>
</protein>
<comment type="caution">
    <text evidence="4">The sequence shown here is derived from an EMBL/GenBank/DDBJ whole genome shotgun (WGS) entry which is preliminary data.</text>
</comment>
<organism evidence="4 5">
    <name type="scientific">Penstemon smallii</name>
    <dbReference type="NCBI Taxonomy" id="265156"/>
    <lineage>
        <taxon>Eukaryota</taxon>
        <taxon>Viridiplantae</taxon>
        <taxon>Streptophyta</taxon>
        <taxon>Embryophyta</taxon>
        <taxon>Tracheophyta</taxon>
        <taxon>Spermatophyta</taxon>
        <taxon>Magnoliopsida</taxon>
        <taxon>eudicotyledons</taxon>
        <taxon>Gunneridae</taxon>
        <taxon>Pentapetalae</taxon>
        <taxon>asterids</taxon>
        <taxon>lamiids</taxon>
        <taxon>Lamiales</taxon>
        <taxon>Plantaginaceae</taxon>
        <taxon>Cheloneae</taxon>
        <taxon>Penstemon</taxon>
    </lineage>
</organism>
<feature type="compositionally biased region" description="Acidic residues" evidence="2">
    <location>
        <begin position="47"/>
        <end position="57"/>
    </location>
</feature>
<evidence type="ECO:0000256" key="2">
    <source>
        <dbReference type="SAM" id="MobiDB-lite"/>
    </source>
</evidence>
<keyword evidence="5" id="KW-1185">Reference proteome</keyword>
<name>A0ABD3TB40_9LAMI</name>
<dbReference type="InterPro" id="IPR021410">
    <property type="entry name" value="FAF"/>
</dbReference>
<evidence type="ECO:0000313" key="4">
    <source>
        <dbReference type="EMBL" id="KAL3834027.1"/>
    </source>
</evidence>
<dbReference type="PANTHER" id="PTHR33155:SF75">
    <property type="entry name" value="OS02G0750800 PROTEIN"/>
    <property type="match status" value="1"/>
</dbReference>
<dbReference type="EMBL" id="JBJXBP010000004">
    <property type="protein sequence ID" value="KAL3834027.1"/>
    <property type="molecule type" value="Genomic_DNA"/>
</dbReference>
<accession>A0ABD3TB40</accession>
<gene>
    <name evidence="4" type="ORF">ACJIZ3_008763</name>
</gene>
<dbReference type="PANTHER" id="PTHR33155">
    <property type="entry name" value="FANTASTIC FOUR-LIKE PROTEIN (DUF3049)"/>
    <property type="match status" value="1"/>
</dbReference>
<dbReference type="Proteomes" id="UP001634393">
    <property type="component" value="Unassembled WGS sequence"/>
</dbReference>
<evidence type="ECO:0000313" key="5">
    <source>
        <dbReference type="Proteomes" id="UP001634393"/>
    </source>
</evidence>
<proteinExistence type="inferred from homology"/>
<dbReference type="InterPro" id="IPR046431">
    <property type="entry name" value="FAF_dom"/>
</dbReference>